<dbReference type="EMBL" id="CP009393">
    <property type="protein sequence ID" value="AIN98743.1"/>
    <property type="molecule type" value="Genomic_DNA"/>
</dbReference>
<reference evidence="2 3" key="1">
    <citation type="journal article" date="2015" name="Sci. Rep.">
        <title>The genome of Leishmania panamensis: insights into genomics of the L. (Viannia) subgenus.</title>
        <authorList>
            <person name="Llanes A."/>
            <person name="Restrepo C.M."/>
            <person name="Vecchio G.D."/>
            <person name="Anguizola F.J."/>
            <person name="Lleonart R."/>
        </authorList>
    </citation>
    <scope>NUCLEOTIDE SEQUENCE [LARGE SCALE GENOMIC DNA]</scope>
    <source>
        <strain evidence="2 3">MHOM/PA/94/PSC-1</strain>
    </source>
</reference>
<dbReference type="GeneID" id="22575519"/>
<organism evidence="2 3">
    <name type="scientific">Leishmania panamensis</name>
    <dbReference type="NCBI Taxonomy" id="5679"/>
    <lineage>
        <taxon>Eukaryota</taxon>
        <taxon>Discoba</taxon>
        <taxon>Euglenozoa</taxon>
        <taxon>Kinetoplastea</taxon>
        <taxon>Metakinetoplastina</taxon>
        <taxon>Trypanosomatida</taxon>
        <taxon>Trypanosomatidae</taxon>
        <taxon>Leishmaniinae</taxon>
        <taxon>Leishmania</taxon>
        <taxon>Leishmania guyanensis species complex</taxon>
    </lineage>
</organism>
<dbReference type="RefSeq" id="XP_010699450.1">
    <property type="nucleotide sequence ID" value="XM_010701148.1"/>
</dbReference>
<dbReference type="VEuPathDB" id="TriTrypDB:LPAL13_240017200"/>
<dbReference type="OrthoDB" id="249522at2759"/>
<evidence type="ECO:0000256" key="1">
    <source>
        <dbReference type="SAM" id="MobiDB-lite"/>
    </source>
</evidence>
<evidence type="ECO:0000313" key="2">
    <source>
        <dbReference type="EMBL" id="AIN98743.1"/>
    </source>
</evidence>
<proteinExistence type="predicted"/>
<evidence type="ECO:0000313" key="3">
    <source>
        <dbReference type="Proteomes" id="UP000063063"/>
    </source>
</evidence>
<keyword evidence="3" id="KW-1185">Reference proteome</keyword>
<dbReference type="eggNOG" id="ENOG502SJZP">
    <property type="taxonomic scope" value="Eukaryota"/>
</dbReference>
<feature type="region of interest" description="Disordered" evidence="1">
    <location>
        <begin position="607"/>
        <end position="650"/>
    </location>
</feature>
<gene>
    <name evidence="2" type="ORF">LPMP_241100</name>
</gene>
<dbReference type="AlphaFoldDB" id="A0A088RRZ6"/>
<dbReference type="VEuPathDB" id="TriTrypDB:LPMP_241100"/>
<accession>A0A088RRZ6</accession>
<sequence>MADIGLPRNPFESHSDKGSELAGETLQLISAASGEIAGNLSSAAGAVSVTNRTLTFPVADESDPLALLYSTPAHKPLSLARRTCGTEPLFQYYVLRGYKEILSESETLKAAKAVQACLEDGDAAAAGSGMAAAMVQRRLSSSKKSAPSLNTSTIDKCLLSIAAAAAPTAVSAAGLATDGATNSVVPLYLPLRPTQALDVSSSYCTQRAEEMRAAAEQERSERLRLVPEAAVYLGRYYPEDSHIVADVQLQLAEENCDPVANAGTTAKFSVNSSNPPFIFNVAAVGTSMLARSPALDSVPLPIPNTPAGGTRFLSSLGPSRHLTAKEPGRLSAPSIAPLLLRTPQEAAVTMQMQQEGRHVLADQIEESFVNAYHLRDPAAAQRQRDRESLSVQRHSMQAAAALRAGTGSAATAKKRSILTSSKKLGGKARKLTVAPPKREGGVPANLELFRTSLLLACSEDGAVTLGQLRVLLAGVPFHVGTLTSISAADLASVAQRLFHIIHSSTRACNAADATDLLLAFASAATAGCGGSSSRLGNALGDSLVPTAAHAPGNSLSRVSNAGIGARRGVGASATLTTAGQMRLSTVSTQLLASNASVISPIIATADAGGSTSGGAHTPKTPSLMGGTAASCHEASGAGNGRRQSLHHRPSADMHDEWKSILVVEVLDALDALLNSVETKRVVRWECFNVLAAEGNGYIHKSQLAKLRRHAYRDGSAAEEQAAVTAAMVKALSDVFAVVATEEEAAYIKANKKRKKKGGAVALAAHQSSPIPLNVMRKSHIDYAVFCRFFDEMPLMSAAFAHVWLPLLLNGRRHTTAAGGTTVSPSDAAKSSIALPGRDSVTGTTSLLPPSPGSSAEALDDKDGEEASPNGGPPPSQSQRRAAPAAEDDPNASPLELLGSTVDARQAAVWQLVTDRQKQLHQACDAAEKEKLALLQSEQGSGRAVADS</sequence>
<name>A0A088RRZ6_LEIPA</name>
<protein>
    <submittedName>
        <fullName evidence="2">Uncharacterized protein</fullName>
    </submittedName>
</protein>
<dbReference type="KEGG" id="lpan:LPMP_241100"/>
<feature type="region of interest" description="Disordered" evidence="1">
    <location>
        <begin position="816"/>
        <end position="898"/>
    </location>
</feature>
<dbReference type="Proteomes" id="UP000063063">
    <property type="component" value="Chromosome 24"/>
</dbReference>